<organism evidence="1">
    <name type="scientific">Percolomonas cosmopolitus</name>
    <dbReference type="NCBI Taxonomy" id="63605"/>
    <lineage>
        <taxon>Eukaryota</taxon>
        <taxon>Discoba</taxon>
        <taxon>Heterolobosea</taxon>
        <taxon>Tetramitia</taxon>
        <taxon>Eutetramitia</taxon>
        <taxon>Percolomonadidae</taxon>
        <taxon>Percolomonas</taxon>
    </lineage>
</organism>
<proteinExistence type="predicted"/>
<evidence type="ECO:0000313" key="1">
    <source>
        <dbReference type="EMBL" id="CAD9083775.1"/>
    </source>
</evidence>
<accession>A0A7S1KS22</accession>
<gene>
    <name evidence="1" type="ORF">PCOS0759_LOCUS7029</name>
</gene>
<name>A0A7S1KS22_9EUKA</name>
<protein>
    <submittedName>
        <fullName evidence="1">Uncharacterized protein</fullName>
    </submittedName>
</protein>
<sequence>MSNLKQSLQIYCKNLHDGTPTPSHIIHTIHQYFLNLIGQLQRQIDVNLEDDDTPVSRHLILVDFSSVEYDPVLQYICDTNHEYGDELQEANKSADESCLVSRGAHLAPQTRIHHYPAHLQSTLFSPKSVIYPEIVSLVFIMIAQMEHVTNRYMLRQMVECFLMEVNSTVGTQPMKIFLKLYFKCDQLGESDEQKAVLTMFLKRMLCDLHSPMNASSTISLNTPSTAEWDYRLQIIILLMKRTSDDYFERILFESMSQVCEENTTQCKMSNICHLLETVLKMGKVDTDFKNMMLWFVLSLCQQEKKTEFVNDLDRLLHHVDSKTASEFCQDIVHMMKFDSMCEDPTSMKMMFTVIAVLKKHGGAGFYRETMRQTFEKLKMRRE</sequence>
<reference evidence="1" key="1">
    <citation type="submission" date="2021-01" db="EMBL/GenBank/DDBJ databases">
        <authorList>
            <person name="Corre E."/>
            <person name="Pelletier E."/>
            <person name="Niang G."/>
            <person name="Scheremetjew M."/>
            <person name="Finn R."/>
            <person name="Kale V."/>
            <person name="Holt S."/>
            <person name="Cochrane G."/>
            <person name="Meng A."/>
            <person name="Brown T."/>
            <person name="Cohen L."/>
        </authorList>
    </citation>
    <scope>NUCLEOTIDE SEQUENCE</scope>
    <source>
        <strain evidence="1">WS</strain>
    </source>
</reference>
<dbReference type="AlphaFoldDB" id="A0A7S1KS22"/>
<dbReference type="EMBL" id="HBGD01008549">
    <property type="protein sequence ID" value="CAD9083775.1"/>
    <property type="molecule type" value="Transcribed_RNA"/>
</dbReference>